<name>A0A284QY93_ARMOS</name>
<protein>
    <submittedName>
        <fullName evidence="2">Uncharacterized protein</fullName>
    </submittedName>
</protein>
<dbReference type="Proteomes" id="UP000219338">
    <property type="component" value="Unassembled WGS sequence"/>
</dbReference>
<evidence type="ECO:0000313" key="2">
    <source>
        <dbReference type="EMBL" id="SJL01449.1"/>
    </source>
</evidence>
<evidence type="ECO:0000256" key="1">
    <source>
        <dbReference type="SAM" id="MobiDB-lite"/>
    </source>
</evidence>
<organism evidence="2 3">
    <name type="scientific">Armillaria ostoyae</name>
    <name type="common">Armillaria root rot fungus</name>
    <dbReference type="NCBI Taxonomy" id="47428"/>
    <lineage>
        <taxon>Eukaryota</taxon>
        <taxon>Fungi</taxon>
        <taxon>Dikarya</taxon>
        <taxon>Basidiomycota</taxon>
        <taxon>Agaricomycotina</taxon>
        <taxon>Agaricomycetes</taxon>
        <taxon>Agaricomycetidae</taxon>
        <taxon>Agaricales</taxon>
        <taxon>Marasmiineae</taxon>
        <taxon>Physalacriaceae</taxon>
        <taxon>Armillaria</taxon>
    </lineage>
</organism>
<keyword evidence="3" id="KW-1185">Reference proteome</keyword>
<proteinExistence type="predicted"/>
<sequence>MENGALDCWRLRWVYDSVMLLCNVTIGSRFGSVVVIDSVGGIDVEYTRNKRDRDVGSDTPSEIPKAALE</sequence>
<accession>A0A284QY93</accession>
<gene>
    <name evidence="2" type="ORF">ARMOST_04771</name>
</gene>
<evidence type="ECO:0000313" key="3">
    <source>
        <dbReference type="Proteomes" id="UP000219338"/>
    </source>
</evidence>
<dbReference type="EMBL" id="FUEG01000003">
    <property type="protein sequence ID" value="SJL01449.1"/>
    <property type="molecule type" value="Genomic_DNA"/>
</dbReference>
<feature type="region of interest" description="Disordered" evidence="1">
    <location>
        <begin position="50"/>
        <end position="69"/>
    </location>
</feature>
<dbReference type="AlphaFoldDB" id="A0A284QY93"/>
<reference evidence="3" key="1">
    <citation type="journal article" date="2017" name="Nat. Ecol. Evol.">
        <title>Genome expansion and lineage-specific genetic innovations in the forest pathogenic fungi Armillaria.</title>
        <authorList>
            <person name="Sipos G."/>
            <person name="Prasanna A.N."/>
            <person name="Walter M.C."/>
            <person name="O'Connor E."/>
            <person name="Balint B."/>
            <person name="Krizsan K."/>
            <person name="Kiss B."/>
            <person name="Hess J."/>
            <person name="Varga T."/>
            <person name="Slot J."/>
            <person name="Riley R."/>
            <person name="Boka B."/>
            <person name="Rigling D."/>
            <person name="Barry K."/>
            <person name="Lee J."/>
            <person name="Mihaltcheva S."/>
            <person name="LaButti K."/>
            <person name="Lipzen A."/>
            <person name="Waldron R."/>
            <person name="Moloney N.M."/>
            <person name="Sperisen C."/>
            <person name="Kredics L."/>
            <person name="Vagvoelgyi C."/>
            <person name="Patrignani A."/>
            <person name="Fitzpatrick D."/>
            <person name="Nagy I."/>
            <person name="Doyle S."/>
            <person name="Anderson J.B."/>
            <person name="Grigoriev I.V."/>
            <person name="Gueldener U."/>
            <person name="Muensterkoetter M."/>
            <person name="Nagy L.G."/>
        </authorList>
    </citation>
    <scope>NUCLEOTIDE SEQUENCE [LARGE SCALE GENOMIC DNA]</scope>
    <source>
        <strain evidence="3">C18/9</strain>
    </source>
</reference>